<gene>
    <name evidence="1" type="ORF">EDD73_12129</name>
</gene>
<accession>A0A4R2RRM8</accession>
<evidence type="ECO:0000313" key="2">
    <source>
        <dbReference type="Proteomes" id="UP000294813"/>
    </source>
</evidence>
<comment type="caution">
    <text evidence="1">The sequence shown here is derived from an EMBL/GenBank/DDBJ whole genome shotgun (WGS) entry which is preliminary data.</text>
</comment>
<dbReference type="Proteomes" id="UP000294813">
    <property type="component" value="Unassembled WGS sequence"/>
</dbReference>
<name>A0A4R2RRM8_9FIRM</name>
<protein>
    <submittedName>
        <fullName evidence="1">Uncharacterized protein</fullName>
    </submittedName>
</protein>
<proteinExistence type="predicted"/>
<organism evidence="1 2">
    <name type="scientific">Heliophilum fasciatum</name>
    <dbReference type="NCBI Taxonomy" id="35700"/>
    <lineage>
        <taxon>Bacteria</taxon>
        <taxon>Bacillati</taxon>
        <taxon>Bacillota</taxon>
        <taxon>Clostridia</taxon>
        <taxon>Eubacteriales</taxon>
        <taxon>Heliobacteriaceae</taxon>
        <taxon>Heliophilum</taxon>
    </lineage>
</organism>
<keyword evidence="2" id="KW-1185">Reference proteome</keyword>
<reference evidence="1 2" key="1">
    <citation type="submission" date="2019-03" db="EMBL/GenBank/DDBJ databases">
        <title>Genomic Encyclopedia of Type Strains, Phase IV (KMG-IV): sequencing the most valuable type-strain genomes for metagenomic binning, comparative biology and taxonomic classification.</title>
        <authorList>
            <person name="Goeker M."/>
        </authorList>
    </citation>
    <scope>NUCLEOTIDE SEQUENCE [LARGE SCALE GENOMIC DNA]</scope>
    <source>
        <strain evidence="1 2">DSM 11170</strain>
    </source>
</reference>
<dbReference type="EMBL" id="SLXT01000021">
    <property type="protein sequence ID" value="TCP62531.1"/>
    <property type="molecule type" value="Genomic_DNA"/>
</dbReference>
<dbReference type="AlphaFoldDB" id="A0A4R2RRM8"/>
<evidence type="ECO:0000313" key="1">
    <source>
        <dbReference type="EMBL" id="TCP62531.1"/>
    </source>
</evidence>
<dbReference type="RefSeq" id="WP_165876468.1">
    <property type="nucleotide sequence ID" value="NZ_JAOQNU010000020.1"/>
</dbReference>
<sequence>MFTIRPKFFDSPWFVMEPGNWHLLPGAPEDVVKEFEEYQAAAAETLNSPEE</sequence>